<feature type="region of interest" description="Disordered" evidence="4">
    <location>
        <begin position="1"/>
        <end position="85"/>
    </location>
</feature>
<dbReference type="PANTHER" id="PTHR12940">
    <property type="entry name" value="ES-2 PROTEIN - RELATED"/>
    <property type="match status" value="1"/>
</dbReference>
<dbReference type="AlphaFoldDB" id="A0A0G4N930"/>
<dbReference type="InterPro" id="IPR019148">
    <property type="entry name" value="Nuclear_protein_DGCR14_ESS-2"/>
</dbReference>
<evidence type="ECO:0000256" key="4">
    <source>
        <dbReference type="SAM" id="MobiDB-lite"/>
    </source>
</evidence>
<dbReference type="EMBL" id="CVQI01033054">
    <property type="protein sequence ID" value="CRK43116.1"/>
    <property type="molecule type" value="Genomic_DNA"/>
</dbReference>
<comment type="similarity">
    <text evidence="2">Belongs to the ESS2 family.</text>
</comment>
<accession>A0A0G4N930</accession>
<keyword evidence="3" id="KW-0539">Nucleus</keyword>
<gene>
    <name evidence="5" type="ORF">BN1723_019101</name>
</gene>
<dbReference type="PANTHER" id="PTHR12940:SF0">
    <property type="entry name" value="SPLICING FACTOR ESS-2 HOMOLOG"/>
    <property type="match status" value="1"/>
</dbReference>
<feature type="region of interest" description="Disordered" evidence="4">
    <location>
        <begin position="98"/>
        <end position="208"/>
    </location>
</feature>
<dbReference type="Proteomes" id="UP000045706">
    <property type="component" value="Unassembled WGS sequence"/>
</dbReference>
<dbReference type="GO" id="GO:0071013">
    <property type="term" value="C:catalytic step 2 spliceosome"/>
    <property type="evidence" value="ECO:0007669"/>
    <property type="project" value="TreeGrafter"/>
</dbReference>
<evidence type="ECO:0000313" key="6">
    <source>
        <dbReference type="Proteomes" id="UP000045706"/>
    </source>
</evidence>
<evidence type="ECO:0000256" key="2">
    <source>
        <dbReference type="ARBA" id="ARBA00009072"/>
    </source>
</evidence>
<evidence type="ECO:0000313" key="5">
    <source>
        <dbReference type="EMBL" id="CRK43116.1"/>
    </source>
</evidence>
<evidence type="ECO:0000256" key="1">
    <source>
        <dbReference type="ARBA" id="ARBA00004123"/>
    </source>
</evidence>
<feature type="compositionally biased region" description="Acidic residues" evidence="4">
    <location>
        <begin position="1"/>
        <end position="12"/>
    </location>
</feature>
<protein>
    <submittedName>
        <fullName evidence="5">Uncharacterized protein</fullName>
    </submittedName>
</protein>
<proteinExistence type="inferred from homology"/>
<dbReference type="Pfam" id="PF09751">
    <property type="entry name" value="Es2"/>
    <property type="match status" value="1"/>
</dbReference>
<evidence type="ECO:0000256" key="3">
    <source>
        <dbReference type="ARBA" id="ARBA00023242"/>
    </source>
</evidence>
<organism evidence="5 6">
    <name type="scientific">Verticillium longisporum</name>
    <name type="common">Verticillium dahliae var. longisporum</name>
    <dbReference type="NCBI Taxonomy" id="100787"/>
    <lineage>
        <taxon>Eukaryota</taxon>
        <taxon>Fungi</taxon>
        <taxon>Dikarya</taxon>
        <taxon>Ascomycota</taxon>
        <taxon>Pezizomycotina</taxon>
        <taxon>Sordariomycetes</taxon>
        <taxon>Hypocreomycetidae</taxon>
        <taxon>Glomerellales</taxon>
        <taxon>Plectosphaerellaceae</taxon>
        <taxon>Verticillium</taxon>
    </lineage>
</organism>
<name>A0A0G4N930_VERLO</name>
<comment type="subcellular location">
    <subcellularLocation>
        <location evidence="1">Nucleus</location>
    </subcellularLocation>
</comment>
<sequence>MFEPEGVDDEYESPAQKAQAESRMAPKSINYSNTRVPEPAAIKRPASPTLSAVRDAIAGRTRANDQNSSMAGGNETPRVNGYAFVDDEDDEPETVALPVIDLGPGDATPNPFKLQEQGKRESLHHRLVERAAQSKREAVKNGLSGKVAKTPVPKFPSSPRVTGGLTPAAQRLWSQIGSPRPGSSGGSGSKSTPMRARGSLLKSVSRKQ</sequence>
<reference evidence="6" key="1">
    <citation type="submission" date="2015-05" db="EMBL/GenBank/DDBJ databases">
        <authorList>
            <person name="Fogelqvist Johan"/>
        </authorList>
    </citation>
    <scope>NUCLEOTIDE SEQUENCE [LARGE SCALE GENOMIC DNA]</scope>
</reference>
<feature type="compositionally biased region" description="Basic and acidic residues" evidence="4">
    <location>
        <begin position="116"/>
        <end position="139"/>
    </location>
</feature>